<dbReference type="InterPro" id="IPR030374">
    <property type="entry name" value="PABS"/>
</dbReference>
<evidence type="ECO:0000256" key="3">
    <source>
        <dbReference type="ARBA" id="ARBA00023115"/>
    </source>
</evidence>
<dbReference type="GO" id="GO:0006596">
    <property type="term" value="P:polyamine biosynthetic process"/>
    <property type="evidence" value="ECO:0007669"/>
    <property type="project" value="UniProtKB-UniRule"/>
</dbReference>
<dbReference type="SUPFAM" id="SSF53335">
    <property type="entry name" value="S-adenosyl-L-methionine-dependent methyltransferases"/>
    <property type="match status" value="1"/>
</dbReference>
<evidence type="ECO:0000256" key="1">
    <source>
        <dbReference type="ARBA" id="ARBA00007867"/>
    </source>
</evidence>
<comment type="similarity">
    <text evidence="1">Belongs to the spermidine/spermine synthase family.</text>
</comment>
<dbReference type="PANTHER" id="PTHR43317:SF1">
    <property type="entry name" value="THERMOSPERMINE SYNTHASE ACAULIS5"/>
    <property type="match status" value="1"/>
</dbReference>
<dbReference type="Proteomes" id="UP000494111">
    <property type="component" value="Unassembled WGS sequence"/>
</dbReference>
<dbReference type="NCBIfam" id="NF037959">
    <property type="entry name" value="MFS_SpdSyn"/>
    <property type="match status" value="1"/>
</dbReference>
<evidence type="ECO:0000256" key="4">
    <source>
        <dbReference type="PROSITE-ProRule" id="PRU00354"/>
    </source>
</evidence>
<evidence type="ECO:0000256" key="2">
    <source>
        <dbReference type="ARBA" id="ARBA00022679"/>
    </source>
</evidence>
<dbReference type="EMBL" id="CADIJO010000021">
    <property type="protein sequence ID" value="CAB3731491.1"/>
    <property type="molecule type" value="Genomic_DNA"/>
</dbReference>
<accession>A0A6S7AHH6</accession>
<gene>
    <name evidence="7" type="primary">speE_2</name>
    <name evidence="7" type="ORF">LMG3458_04888</name>
</gene>
<evidence type="ECO:0000313" key="7">
    <source>
        <dbReference type="EMBL" id="CAB3731491.1"/>
    </source>
</evidence>
<dbReference type="Gene3D" id="3.40.50.150">
    <property type="entry name" value="Vaccinia Virus protein VP39"/>
    <property type="match status" value="1"/>
</dbReference>
<dbReference type="GO" id="GO:0004766">
    <property type="term" value="F:spermidine synthase activity"/>
    <property type="evidence" value="ECO:0007669"/>
    <property type="project" value="UniProtKB-EC"/>
</dbReference>
<evidence type="ECO:0000313" key="8">
    <source>
        <dbReference type="Proteomes" id="UP000494111"/>
    </source>
</evidence>
<dbReference type="Pfam" id="PF01564">
    <property type="entry name" value="Spermine_synth"/>
    <property type="match status" value="1"/>
</dbReference>
<evidence type="ECO:0000259" key="6">
    <source>
        <dbReference type="PROSITE" id="PS51006"/>
    </source>
</evidence>
<feature type="region of interest" description="Disordered" evidence="5">
    <location>
        <begin position="1"/>
        <end position="59"/>
    </location>
</feature>
<protein>
    <submittedName>
        <fullName evidence="7">Polyamine aminopropyltransferase</fullName>
        <ecNumber evidence="7">2.5.1.16</ecNumber>
    </submittedName>
</protein>
<name>A0A6S7AHH6_9BURK</name>
<dbReference type="PROSITE" id="PS51006">
    <property type="entry name" value="PABS_2"/>
    <property type="match status" value="1"/>
</dbReference>
<proteinExistence type="inferred from homology"/>
<sequence>MASSSFKARIASRTGSDNQTDILAVVSSASMSRHDPSPSLPEPSQPSGAGGEPPLRPFIQESGTTRTLHFSEKVIQSRMSTLNPDALDLEYTRMMMGFVLFTPAPADILMVGLGGGSLAKFCYRYLARSRIEVVEIDPGVIALRDAFMVPRDDARFRVVQADAADHLRGLRDAADVLLLDGFGDAGIPDALCSAEFYADCYEALRDDGILVINFHLNHPKHRDYLDRVRESFGASMFEVVDDDMTNSIVFACKGERLDDPAAAELKRPESIPKDAWRQLMPTLRVIGATRELK</sequence>
<feature type="compositionally biased region" description="Polar residues" evidence="5">
    <location>
        <begin position="13"/>
        <end position="31"/>
    </location>
</feature>
<dbReference type="CDD" id="cd02440">
    <property type="entry name" value="AdoMet_MTases"/>
    <property type="match status" value="1"/>
</dbReference>
<feature type="active site" description="Proton acceptor" evidence="4">
    <location>
        <position position="180"/>
    </location>
</feature>
<dbReference type="InterPro" id="IPR029063">
    <property type="entry name" value="SAM-dependent_MTases_sf"/>
</dbReference>
<reference evidence="7 8" key="1">
    <citation type="submission" date="2020-04" db="EMBL/GenBank/DDBJ databases">
        <authorList>
            <person name="De Canck E."/>
        </authorList>
    </citation>
    <scope>NUCLEOTIDE SEQUENCE [LARGE SCALE GENOMIC DNA]</scope>
    <source>
        <strain evidence="7 8">LMG 3458</strain>
    </source>
</reference>
<dbReference type="EC" id="2.5.1.16" evidence="7"/>
<keyword evidence="2 4" id="KW-0808">Transferase</keyword>
<dbReference type="AlphaFoldDB" id="A0A6S7AHH6"/>
<dbReference type="PANTHER" id="PTHR43317">
    <property type="entry name" value="THERMOSPERMINE SYNTHASE ACAULIS5"/>
    <property type="match status" value="1"/>
</dbReference>
<organism evidence="7 8">
    <name type="scientific">Achromobacter deleyi</name>
    <dbReference type="NCBI Taxonomy" id="1353891"/>
    <lineage>
        <taxon>Bacteria</taxon>
        <taxon>Pseudomonadati</taxon>
        <taxon>Pseudomonadota</taxon>
        <taxon>Betaproteobacteria</taxon>
        <taxon>Burkholderiales</taxon>
        <taxon>Alcaligenaceae</taxon>
        <taxon>Achromobacter</taxon>
    </lineage>
</organism>
<keyword evidence="3 4" id="KW-0620">Polyamine biosynthesis</keyword>
<evidence type="ECO:0000256" key="5">
    <source>
        <dbReference type="SAM" id="MobiDB-lite"/>
    </source>
</evidence>
<feature type="domain" description="PABS" evidence="6">
    <location>
        <begin position="22"/>
        <end position="260"/>
    </location>
</feature>